<dbReference type="AlphaFoldDB" id="A0A0L0UMX3"/>
<dbReference type="EMBL" id="AJIL01002094">
    <property type="protein sequence ID" value="KNE88402.1"/>
    <property type="molecule type" value="Genomic_DNA"/>
</dbReference>
<gene>
    <name evidence="1" type="ORF">PSTG_18198</name>
</gene>
<dbReference type="Proteomes" id="UP000054564">
    <property type="component" value="Unassembled WGS sequence"/>
</dbReference>
<accession>A0A0L0UMX3</accession>
<keyword evidence="2" id="KW-1185">Reference proteome</keyword>
<comment type="caution">
    <text evidence="1">The sequence shown here is derived from an EMBL/GenBank/DDBJ whole genome shotgun (WGS) entry which is preliminary data.</text>
</comment>
<reference evidence="2" key="1">
    <citation type="submission" date="2014-03" db="EMBL/GenBank/DDBJ databases">
        <title>The Genome Sequence of Puccinia striiformis f. sp. tritici PST-78.</title>
        <authorList>
            <consortium name="The Broad Institute Genome Sequencing Platform"/>
            <person name="Cuomo C."/>
            <person name="Hulbert S."/>
            <person name="Chen X."/>
            <person name="Walker B."/>
            <person name="Young S.K."/>
            <person name="Zeng Q."/>
            <person name="Gargeya S."/>
            <person name="Fitzgerald M."/>
            <person name="Haas B."/>
            <person name="Abouelleil A."/>
            <person name="Alvarado L."/>
            <person name="Arachchi H.M."/>
            <person name="Berlin A.M."/>
            <person name="Chapman S.B."/>
            <person name="Goldberg J."/>
            <person name="Griggs A."/>
            <person name="Gujja S."/>
            <person name="Hansen M."/>
            <person name="Howarth C."/>
            <person name="Imamovic A."/>
            <person name="Larimer J."/>
            <person name="McCowan C."/>
            <person name="Montmayeur A."/>
            <person name="Murphy C."/>
            <person name="Neiman D."/>
            <person name="Pearson M."/>
            <person name="Priest M."/>
            <person name="Roberts A."/>
            <person name="Saif S."/>
            <person name="Shea T."/>
            <person name="Sisk P."/>
            <person name="Sykes S."/>
            <person name="Wortman J."/>
            <person name="Nusbaum C."/>
            <person name="Birren B."/>
        </authorList>
    </citation>
    <scope>NUCLEOTIDE SEQUENCE [LARGE SCALE GENOMIC DNA]</scope>
    <source>
        <strain evidence="2">race PST-78</strain>
    </source>
</reference>
<protein>
    <submittedName>
        <fullName evidence="1">Uncharacterized protein</fullName>
    </submittedName>
</protein>
<name>A0A0L0UMX3_9BASI</name>
<evidence type="ECO:0000313" key="1">
    <source>
        <dbReference type="EMBL" id="KNE88402.1"/>
    </source>
</evidence>
<proteinExistence type="predicted"/>
<dbReference type="PANTHER" id="PTHR31511">
    <property type="entry name" value="PROTEIN CBG23764"/>
    <property type="match status" value="1"/>
</dbReference>
<dbReference type="PANTHER" id="PTHR31511:SF12">
    <property type="entry name" value="RHO TERMINATION FACTOR N-TERMINAL DOMAIN-CONTAINING PROTEIN"/>
    <property type="match status" value="1"/>
</dbReference>
<organism evidence="1 2">
    <name type="scientific">Puccinia striiformis f. sp. tritici PST-78</name>
    <dbReference type="NCBI Taxonomy" id="1165861"/>
    <lineage>
        <taxon>Eukaryota</taxon>
        <taxon>Fungi</taxon>
        <taxon>Dikarya</taxon>
        <taxon>Basidiomycota</taxon>
        <taxon>Pucciniomycotina</taxon>
        <taxon>Pucciniomycetes</taxon>
        <taxon>Pucciniales</taxon>
        <taxon>Pucciniaceae</taxon>
        <taxon>Puccinia</taxon>
    </lineage>
</organism>
<sequence>MFIDTDIEAKINQDFVNLLLEEEMYTSKGSGFTLQSIDGLLLGVYSYFPMGGSSYITLPEDIKNKKAIINPQNSDQQCFKWAIIARHVSGKKIKWLKIIHRSRTNIIFLV</sequence>
<evidence type="ECO:0000313" key="2">
    <source>
        <dbReference type="Proteomes" id="UP000054564"/>
    </source>
</evidence>